<feature type="region of interest" description="Disordered" evidence="1">
    <location>
        <begin position="813"/>
        <end position="905"/>
    </location>
</feature>
<feature type="compositionally biased region" description="Polar residues" evidence="1">
    <location>
        <begin position="273"/>
        <end position="294"/>
    </location>
</feature>
<feature type="compositionally biased region" description="Polar residues" evidence="1">
    <location>
        <begin position="747"/>
        <end position="767"/>
    </location>
</feature>
<dbReference type="PANTHER" id="PTHR31008:SF15">
    <property type="entry name" value="GPI-ANCHORED ADHESIN-LIKE PROTEIN"/>
    <property type="match status" value="1"/>
</dbReference>
<reference evidence="2 3" key="1">
    <citation type="journal article" date="2015" name="Proc. Natl. Acad. Sci. U.S.A.">
        <title>The resurrection genome of Boea hygrometrica: A blueprint for survival of dehydration.</title>
        <authorList>
            <person name="Xiao L."/>
            <person name="Yang G."/>
            <person name="Zhang L."/>
            <person name="Yang X."/>
            <person name="Zhao S."/>
            <person name="Ji Z."/>
            <person name="Zhou Q."/>
            <person name="Hu M."/>
            <person name="Wang Y."/>
            <person name="Chen M."/>
            <person name="Xu Y."/>
            <person name="Jin H."/>
            <person name="Xiao X."/>
            <person name="Hu G."/>
            <person name="Bao F."/>
            <person name="Hu Y."/>
            <person name="Wan P."/>
            <person name="Li L."/>
            <person name="Deng X."/>
            <person name="Kuang T."/>
            <person name="Xiang C."/>
            <person name="Zhu J.K."/>
            <person name="Oliver M.J."/>
            <person name="He Y."/>
        </authorList>
    </citation>
    <scope>NUCLEOTIDE SEQUENCE [LARGE SCALE GENOMIC DNA]</scope>
    <source>
        <strain evidence="3">cv. XS01</strain>
    </source>
</reference>
<feature type="compositionally biased region" description="Low complexity" evidence="1">
    <location>
        <begin position="936"/>
        <end position="957"/>
    </location>
</feature>
<feature type="compositionally biased region" description="Basic and acidic residues" evidence="1">
    <location>
        <begin position="701"/>
        <end position="714"/>
    </location>
</feature>
<feature type="compositionally biased region" description="Basic and acidic residues" evidence="1">
    <location>
        <begin position="1123"/>
        <end position="1132"/>
    </location>
</feature>
<feature type="compositionally biased region" description="Polar residues" evidence="1">
    <location>
        <begin position="731"/>
        <end position="740"/>
    </location>
</feature>
<feature type="compositionally biased region" description="Polar residues" evidence="1">
    <location>
        <begin position="232"/>
        <end position="255"/>
    </location>
</feature>
<feature type="compositionally biased region" description="Basic and acidic residues" evidence="1">
    <location>
        <begin position="635"/>
        <end position="646"/>
    </location>
</feature>
<feature type="region of interest" description="Disordered" evidence="1">
    <location>
        <begin position="1285"/>
        <end position="1328"/>
    </location>
</feature>
<accession>A0A2Z7B753</accession>
<proteinExistence type="predicted"/>
<sequence length="1394" mass="153455">MKSDAPLDYALFQLSPKRSRCELFVSSNGSTEKIASGLLKPFVAHLKVAENQVASAAQSVKLEVGQRKNAEVWFTKGTLERFVRFVSTPEVLELVVTFDSEMSQLEAARKIYSQGPGDQLSGGTTAAEDATKKELLRAIDVRLVAVQEDLSTACARAAAAGFNIDTISELQMFADKFGAHRLSEACCKLISLCERRPDLTNQWRPVSDDRIIRSSCGSDMSIDIDNLPSSPPTDQEQPATFHPSNTFPSFASSRTINRESSVEREAVEKKEGSSSTSDQISEPSVQASQPTRRLSVQDRINLFENKQKETSGGKPTVGKSSELRRMSSDVSSSGTMLLRRWSGASDMSLDLTAEKKDTECPSYSQSTASVSQGKQSEEKKTLNLIEKAVDSDSVMPEIKVVPIVGRVGDISELKGSSFNTLESNCNLDPVEDLPLREQLCNPTQSISFKSGGGHQDNQEEQRSLPGGKNVILGLGEQGKLKGPQNSEELSNTIEGVTSQTEVARVKDSSLTRSRHSGNRSGGQSKILNQREDSEIREQAVRQSRSKVNHKTLGESGLSDGGPGSKIREAFAARYKGNGGDSSSTHPDVKSVVESVGAEKKESHLSEKVTGNFVPNIENSGPHRVKSHKQGFAPDQSKKAEIQRDEDSSGGLIIGGPSSGKFSIDTEEIFDSFKTLPPEQAERKRQSKGNQELNDELMMKANELEKLFAEHKLRIPGDQSHSSSRGRPGIMQQESTTSSYHSKPVVSIGSQVSDSYLATEPNRSSKNTAKLDANSLTKRIENYGDAFSKEFSELSVSDGSRGKFYDRYTEKRDAKLREDWSSNRAEKEARLKSMQDSLERSKSDLKAKFSASEDRHDSSSNARRRAERLRSFNSRSIMKRKQQHLDFGDGEDDEEALNFPERNHLQEDVHLEHATFVDGVASGAQGKKLLPNNRTLSSSIGTSPIPGSRSAIRTSSTNSRRRRMQPENPLIQSVPNFSELRKENTKPSSGSSKTTRSQVRSYSRSKSASEEAAVVKDEKSSLRKSSINPNELRDVSPLDPDDAVLTQIKFDEEVPKTVAAKAFLRKGSRPSYVARANITKQKASVRPEPIRNEEGNNGLASGTDDFENTGKGEGEEEFETLTTEGHEVLDNEEPRPVMETEKFFDSGSENGDNKMIFSQLDKALGSQLTTVVPSGFHPVESMQDWPGESPISWKSHIQHSFYPHDLSDVDASVDSPVGSPASWNSQSLNQIESDAARMRKKWGTAQKPMLVANSSNNLSRKDMTRGFKRFLKFGRKTRGSENLVDWISATTSEGDDDTEDGRDPANRSSEDLRKSRMGFSQAQPADDSFNESEFFNEQVQPSQSAIPEPPANFKLREDQISGSSIKDTPSVPQKILLKVGRAVKTGGFLSMRFHC</sequence>
<dbReference type="EMBL" id="KV010626">
    <property type="protein sequence ID" value="KZV27545.1"/>
    <property type="molecule type" value="Genomic_DNA"/>
</dbReference>
<feature type="region of interest" description="Disordered" evidence="1">
    <location>
        <begin position="920"/>
        <end position="1038"/>
    </location>
</feature>
<dbReference type="Proteomes" id="UP000250235">
    <property type="component" value="Unassembled WGS sequence"/>
</dbReference>
<feature type="compositionally biased region" description="Basic and acidic residues" evidence="1">
    <location>
        <begin position="1006"/>
        <end position="1020"/>
    </location>
</feature>
<feature type="compositionally biased region" description="Basic and acidic residues" evidence="1">
    <location>
        <begin position="1300"/>
        <end position="1313"/>
    </location>
</feature>
<feature type="compositionally biased region" description="Polar residues" evidence="1">
    <location>
        <begin position="483"/>
        <end position="501"/>
    </location>
</feature>
<dbReference type="PANTHER" id="PTHR31008">
    <property type="entry name" value="COP1-INTERACTING PROTEIN-RELATED"/>
    <property type="match status" value="1"/>
</dbReference>
<feature type="compositionally biased region" description="Basic and acidic residues" evidence="1">
    <location>
        <begin position="528"/>
        <end position="539"/>
    </location>
</feature>
<keyword evidence="3" id="KW-1185">Reference proteome</keyword>
<feature type="region of interest" description="Disordered" evidence="1">
    <location>
        <begin position="355"/>
        <end position="379"/>
    </location>
</feature>
<feature type="compositionally biased region" description="Basic and acidic residues" evidence="1">
    <location>
        <begin position="813"/>
        <end position="857"/>
    </location>
</feature>
<evidence type="ECO:0000256" key="1">
    <source>
        <dbReference type="SAM" id="MobiDB-lite"/>
    </source>
</evidence>
<feature type="region of interest" description="Disordered" evidence="1">
    <location>
        <begin position="1080"/>
        <end position="1132"/>
    </location>
</feature>
<feature type="compositionally biased region" description="Polar residues" evidence="1">
    <location>
        <begin position="985"/>
        <end position="1005"/>
    </location>
</feature>
<evidence type="ECO:0008006" key="4">
    <source>
        <dbReference type="Google" id="ProtNLM"/>
    </source>
</evidence>
<name>A0A2Z7B753_9LAMI</name>
<feature type="compositionally biased region" description="Basic and acidic residues" evidence="1">
    <location>
        <begin position="256"/>
        <end position="272"/>
    </location>
</feature>
<organism evidence="2 3">
    <name type="scientific">Dorcoceras hygrometricum</name>
    <dbReference type="NCBI Taxonomy" id="472368"/>
    <lineage>
        <taxon>Eukaryota</taxon>
        <taxon>Viridiplantae</taxon>
        <taxon>Streptophyta</taxon>
        <taxon>Embryophyta</taxon>
        <taxon>Tracheophyta</taxon>
        <taxon>Spermatophyta</taxon>
        <taxon>Magnoliopsida</taxon>
        <taxon>eudicotyledons</taxon>
        <taxon>Gunneridae</taxon>
        <taxon>Pentapetalae</taxon>
        <taxon>asterids</taxon>
        <taxon>lamiids</taxon>
        <taxon>Lamiales</taxon>
        <taxon>Gesneriaceae</taxon>
        <taxon>Didymocarpoideae</taxon>
        <taxon>Trichosporeae</taxon>
        <taxon>Loxocarpinae</taxon>
        <taxon>Dorcoceras</taxon>
    </lineage>
</organism>
<feature type="region of interest" description="Disordered" evidence="1">
    <location>
        <begin position="443"/>
        <end position="774"/>
    </location>
</feature>
<feature type="region of interest" description="Disordered" evidence="1">
    <location>
        <begin position="222"/>
        <end position="334"/>
    </location>
</feature>
<evidence type="ECO:0000313" key="2">
    <source>
        <dbReference type="EMBL" id="KZV27545.1"/>
    </source>
</evidence>
<protein>
    <recommendedName>
        <fullName evidence="4">COP1-interacting protein 7</fullName>
    </recommendedName>
</protein>
<dbReference type="OrthoDB" id="767933at2759"/>
<feature type="compositionally biased region" description="Basic and acidic residues" evidence="1">
    <location>
        <begin position="586"/>
        <end position="606"/>
    </location>
</feature>
<evidence type="ECO:0000313" key="3">
    <source>
        <dbReference type="Proteomes" id="UP000250235"/>
    </source>
</evidence>
<feature type="compositionally biased region" description="Polar residues" evidence="1">
    <location>
        <begin position="361"/>
        <end position="374"/>
    </location>
</feature>
<gene>
    <name evidence="2" type="ORF">F511_04596</name>
</gene>